<reference evidence="3" key="1">
    <citation type="submission" date="2017-02" db="UniProtKB">
        <authorList>
            <consortium name="WormBaseParasite"/>
        </authorList>
    </citation>
    <scope>IDENTIFICATION</scope>
</reference>
<dbReference type="WBParaSite" id="BTMF_0000229801-mRNA-1">
    <property type="protein sequence ID" value="BTMF_0000229801-mRNA-1"/>
    <property type="gene ID" value="BTMF_0000229801"/>
</dbReference>
<organism evidence="3">
    <name type="scientific">Brugia timori</name>
    <dbReference type="NCBI Taxonomy" id="42155"/>
    <lineage>
        <taxon>Eukaryota</taxon>
        <taxon>Metazoa</taxon>
        <taxon>Ecdysozoa</taxon>
        <taxon>Nematoda</taxon>
        <taxon>Chromadorea</taxon>
        <taxon>Rhabditida</taxon>
        <taxon>Spirurina</taxon>
        <taxon>Spiruromorpha</taxon>
        <taxon>Filarioidea</taxon>
        <taxon>Onchocercidae</taxon>
        <taxon>Brugia</taxon>
    </lineage>
</organism>
<dbReference type="EMBL" id="UZAG01001198">
    <property type="protein sequence ID" value="VDO10698.1"/>
    <property type="molecule type" value="Genomic_DNA"/>
</dbReference>
<sequence length="67" mass="8114">MKIHIELKSTDIQMIKSGYKNTLVNPWHCILKWNLAFFRGIYFRSSELQRQRRNTIVLFEIEKSENV</sequence>
<evidence type="ECO:0000313" key="2">
    <source>
        <dbReference type="Proteomes" id="UP000280834"/>
    </source>
</evidence>
<evidence type="ECO:0000313" key="3">
    <source>
        <dbReference type="WBParaSite" id="BTMF_0000229801-mRNA-1"/>
    </source>
</evidence>
<dbReference type="Proteomes" id="UP000280834">
    <property type="component" value="Unassembled WGS sequence"/>
</dbReference>
<evidence type="ECO:0000313" key="1">
    <source>
        <dbReference type="EMBL" id="VDO10698.1"/>
    </source>
</evidence>
<protein>
    <submittedName>
        <fullName evidence="3">MATH domain-containing protein</fullName>
    </submittedName>
</protein>
<name>A0A0R3Q7J4_9BILA</name>
<dbReference type="AlphaFoldDB" id="A0A0R3Q7J4"/>
<reference evidence="1 2" key="2">
    <citation type="submission" date="2018-11" db="EMBL/GenBank/DDBJ databases">
        <authorList>
            <consortium name="Pathogen Informatics"/>
        </authorList>
    </citation>
    <scope>NUCLEOTIDE SEQUENCE [LARGE SCALE GENOMIC DNA]</scope>
</reference>
<keyword evidence="2" id="KW-1185">Reference proteome</keyword>
<gene>
    <name evidence="1" type="ORF">BTMF_LOCUS1626</name>
</gene>
<proteinExistence type="predicted"/>
<accession>A0A0R3Q7J4</accession>